<evidence type="ECO:0000259" key="3">
    <source>
        <dbReference type="Pfam" id="PF00149"/>
    </source>
</evidence>
<sequence length="793" mass="85033">MSKSKFTFTSKKTLFIILAAATVGSAGLVYRANADTTNLAPTTQVQFLGINDFHGNIATTNTANLPSGTVKGAGTAALLAGYLNQYQSAFATANPNGTTFRLQAGDMISASPAESSLIYDQPTIAALHAMNFEVGTLGNHEFDKGLPQLATIMNGLDPVNNDTSTAAQFYKAYSQQDLSANWQVVIANLVNKSDGQIPNGYKPYTILEHTTADGQVVKIGVIGVITTETPSIVISKNVEAYNFTDPAEAIAKYSKILQSEGVNALVVLGHTASDNSGTDGVVGESADIIKKLDQIDPTNSVDLYLAGHSHTYTNGTVDKVRVVQALSFGEAFDNVEATYDFATKDFTAEPTAEIVAVDPNKGVTPDPTVTSIVANAKQITDTIAGQTIGTYENPNTILLSGRTGSAWIPVANLPQSELVDSSGNKTGTTSPRTSLGESYLGQFITQAQLNAAQNALPNLKIDFAMTNNGGIRSDLNDDASSGAVTWGQAQAVQPFRNVLDVVSMTGQQIKDALNQQTFDNQVAGGNQLFLQEYGIKYTVTDNPNLSSDPTHPYIVAKMTKLDGNPINMTETYNVVINEFIKGGGDGFTAFADPSVKVITGFQGIDTEAFVDYIKELTAAGKKIPSTLPQEKFYASASDLANEGNSTKPDYTEMVPVYRLFNKVNKAHLWTLSLNEYNTLGSTSKDWVREGIAWQAPKAAQGNVPVYRVYNPKSGEHLYTMSSNEVKVLSSQHGWKSEGVAYYSAPVSTGKPVYRLFNAHAGVGAHFVTSSLNEKNTLVTRGWKYEGIAWYIVK</sequence>
<evidence type="ECO:0000259" key="4">
    <source>
        <dbReference type="Pfam" id="PF02872"/>
    </source>
</evidence>
<dbReference type="InterPro" id="IPR008334">
    <property type="entry name" value="5'-Nucleotdase_C"/>
</dbReference>
<evidence type="ECO:0000313" key="6">
    <source>
        <dbReference type="EMBL" id="PCR98958.1"/>
    </source>
</evidence>
<evidence type="ECO:0008006" key="8">
    <source>
        <dbReference type="Google" id="ProtNLM"/>
    </source>
</evidence>
<dbReference type="SUPFAM" id="SSF56300">
    <property type="entry name" value="Metallo-dependent phosphatases"/>
    <property type="match status" value="1"/>
</dbReference>
<dbReference type="PANTHER" id="PTHR11575:SF24">
    <property type="entry name" value="5'-NUCLEOTIDASE"/>
    <property type="match status" value="1"/>
</dbReference>
<dbReference type="Pfam" id="PF18885">
    <property type="entry name" value="DUF5648"/>
    <property type="match status" value="1"/>
</dbReference>
<gene>
    <name evidence="6" type="ORF">RT41_GL000589</name>
</gene>
<name>A0A2A5RIQ3_9LACT</name>
<dbReference type="PRINTS" id="PR01607">
    <property type="entry name" value="APYRASEFAMLY"/>
</dbReference>
<dbReference type="EMBL" id="JXJU01000016">
    <property type="protein sequence ID" value="PCR98958.1"/>
    <property type="molecule type" value="Genomic_DNA"/>
</dbReference>
<dbReference type="Gene3D" id="3.90.780.10">
    <property type="entry name" value="5'-Nucleotidase, C-terminal domain"/>
    <property type="match status" value="1"/>
</dbReference>
<accession>A0A2A5RIQ3</accession>
<dbReference type="Gene3D" id="3.60.21.10">
    <property type="match status" value="1"/>
</dbReference>
<dbReference type="PROSITE" id="PS00786">
    <property type="entry name" value="5_NUCLEOTIDASE_2"/>
    <property type="match status" value="1"/>
</dbReference>
<evidence type="ECO:0000313" key="7">
    <source>
        <dbReference type="Proteomes" id="UP000218181"/>
    </source>
</evidence>
<evidence type="ECO:0000256" key="1">
    <source>
        <dbReference type="ARBA" id="ARBA00022729"/>
    </source>
</evidence>
<evidence type="ECO:0000256" key="2">
    <source>
        <dbReference type="SAM" id="SignalP"/>
    </source>
</evidence>
<dbReference type="InterPro" id="IPR029052">
    <property type="entry name" value="Metallo-depent_PP-like"/>
</dbReference>
<feature type="domain" description="DUF5648" evidence="5">
    <location>
        <begin position="655"/>
        <end position="791"/>
    </location>
</feature>
<keyword evidence="1 2" id="KW-0732">Signal</keyword>
<dbReference type="AlphaFoldDB" id="A0A2A5RIQ3"/>
<dbReference type="GO" id="GO:0046872">
    <property type="term" value="F:metal ion binding"/>
    <property type="evidence" value="ECO:0007669"/>
    <property type="project" value="InterPro"/>
</dbReference>
<feature type="signal peptide" evidence="2">
    <location>
        <begin position="1"/>
        <end position="34"/>
    </location>
</feature>
<dbReference type="GO" id="GO:0009166">
    <property type="term" value="P:nucleotide catabolic process"/>
    <property type="evidence" value="ECO:0007669"/>
    <property type="project" value="InterPro"/>
</dbReference>
<evidence type="ECO:0000259" key="5">
    <source>
        <dbReference type="Pfam" id="PF18885"/>
    </source>
</evidence>
<feature type="domain" description="Calcineurin-like phosphoesterase" evidence="3">
    <location>
        <begin position="47"/>
        <end position="312"/>
    </location>
</feature>
<feature type="chain" id="PRO_5012111012" description="5'-nucleotidase" evidence="2">
    <location>
        <begin position="35"/>
        <end position="793"/>
    </location>
</feature>
<dbReference type="InterPro" id="IPR006146">
    <property type="entry name" value="5'-Nucleotdase_CS"/>
</dbReference>
<dbReference type="Pfam" id="PF02872">
    <property type="entry name" value="5_nucleotid_C"/>
    <property type="match status" value="1"/>
</dbReference>
<dbReference type="STRING" id="1291764.GCA_001311235_02925"/>
<dbReference type="PANTHER" id="PTHR11575">
    <property type="entry name" value="5'-NUCLEOTIDASE-RELATED"/>
    <property type="match status" value="1"/>
</dbReference>
<reference evidence="6 7" key="1">
    <citation type="submission" date="2014-12" db="EMBL/GenBank/DDBJ databases">
        <title>Draft genome sequences of 10 type strains of Lactococcus.</title>
        <authorList>
            <person name="Sun Z."/>
            <person name="Zhong Z."/>
            <person name="Liu W."/>
            <person name="Zhang W."/>
            <person name="Zhang H."/>
        </authorList>
    </citation>
    <scope>NUCLEOTIDE SEQUENCE [LARGE SCALE GENOMIC DNA]</scope>
    <source>
        <strain evidence="6 7">JCM 16395</strain>
    </source>
</reference>
<protein>
    <recommendedName>
        <fullName evidence="8">5'-nucleotidase</fullName>
    </recommendedName>
</protein>
<dbReference type="RefSeq" id="WP_096819032.1">
    <property type="nucleotide sequence ID" value="NZ_JXJU01000016.1"/>
</dbReference>
<dbReference type="SUPFAM" id="SSF55816">
    <property type="entry name" value="5'-nucleotidase (syn. UDP-sugar hydrolase), C-terminal domain"/>
    <property type="match status" value="1"/>
</dbReference>
<dbReference type="Proteomes" id="UP000218181">
    <property type="component" value="Unassembled WGS sequence"/>
</dbReference>
<dbReference type="GO" id="GO:0030288">
    <property type="term" value="C:outer membrane-bounded periplasmic space"/>
    <property type="evidence" value="ECO:0007669"/>
    <property type="project" value="TreeGrafter"/>
</dbReference>
<keyword evidence="7" id="KW-1185">Reference proteome</keyword>
<comment type="caution">
    <text evidence="6">The sequence shown here is derived from an EMBL/GenBank/DDBJ whole genome shotgun (WGS) entry which is preliminary data.</text>
</comment>
<feature type="domain" description="5'-Nucleotidase C-terminal" evidence="4">
    <location>
        <begin position="427"/>
        <end position="591"/>
    </location>
</feature>
<dbReference type="Pfam" id="PF00149">
    <property type="entry name" value="Metallophos"/>
    <property type="match status" value="1"/>
</dbReference>
<dbReference type="GO" id="GO:0000166">
    <property type="term" value="F:nucleotide binding"/>
    <property type="evidence" value="ECO:0007669"/>
    <property type="project" value="InterPro"/>
</dbReference>
<organism evidence="6 7">
    <name type="scientific">Lactococcus fujiensis JCM 16395</name>
    <dbReference type="NCBI Taxonomy" id="1291764"/>
    <lineage>
        <taxon>Bacteria</taxon>
        <taxon>Bacillati</taxon>
        <taxon>Bacillota</taxon>
        <taxon>Bacilli</taxon>
        <taxon>Lactobacillales</taxon>
        <taxon>Streptococcaceae</taxon>
        <taxon>Lactococcus</taxon>
    </lineage>
</organism>
<dbReference type="InterPro" id="IPR006179">
    <property type="entry name" value="5_nucleotidase/apyrase"/>
</dbReference>
<dbReference type="OrthoDB" id="9801679at2"/>
<dbReference type="GO" id="GO:0008253">
    <property type="term" value="F:5'-nucleotidase activity"/>
    <property type="evidence" value="ECO:0007669"/>
    <property type="project" value="TreeGrafter"/>
</dbReference>
<proteinExistence type="predicted"/>
<dbReference type="InterPro" id="IPR036907">
    <property type="entry name" value="5'-Nucleotdase_C_sf"/>
</dbReference>
<dbReference type="InterPro" id="IPR043708">
    <property type="entry name" value="DUF5648"/>
</dbReference>
<dbReference type="InterPro" id="IPR004843">
    <property type="entry name" value="Calcineurin-like_PHP"/>
</dbReference>
<dbReference type="GO" id="GO:0008768">
    <property type="term" value="F:UDP-sugar diphosphatase activity"/>
    <property type="evidence" value="ECO:0007669"/>
    <property type="project" value="TreeGrafter"/>
</dbReference>